<reference evidence="1 2" key="1">
    <citation type="submission" date="2020-01" db="EMBL/GenBank/DDBJ databases">
        <authorList>
            <person name="Lee S.D."/>
        </authorList>
    </citation>
    <scope>NUCLEOTIDE SEQUENCE [LARGE SCALE GENOMIC DNA]</scope>
    <source>
        <strain evidence="1 2">SAP-1</strain>
    </source>
</reference>
<comment type="caution">
    <text evidence="1">The sequence shown here is derived from an EMBL/GenBank/DDBJ whole genome shotgun (WGS) entry which is preliminary data.</text>
</comment>
<accession>A0A848MK46</accession>
<organism evidence="1 2">
    <name type="scientific">Rouxiella aceris</name>
    <dbReference type="NCBI Taxonomy" id="2703884"/>
    <lineage>
        <taxon>Bacteria</taxon>
        <taxon>Pseudomonadati</taxon>
        <taxon>Pseudomonadota</taxon>
        <taxon>Gammaproteobacteria</taxon>
        <taxon>Enterobacterales</taxon>
        <taxon>Yersiniaceae</taxon>
        <taxon>Rouxiella</taxon>
    </lineage>
</organism>
<proteinExistence type="predicted"/>
<protein>
    <submittedName>
        <fullName evidence="1">Uncharacterized protein</fullName>
    </submittedName>
</protein>
<keyword evidence="2" id="KW-1185">Reference proteome</keyword>
<dbReference type="AlphaFoldDB" id="A0A848MK46"/>
<dbReference type="EMBL" id="JAADJU010000005">
    <property type="protein sequence ID" value="NMP27450.1"/>
    <property type="molecule type" value="Genomic_DNA"/>
</dbReference>
<reference evidence="1 2" key="2">
    <citation type="submission" date="2020-06" db="EMBL/GenBank/DDBJ databases">
        <title>Polyphasic characterization of a Rahnella strain isolated from tree sap.</title>
        <authorList>
            <person name="Kim I.S."/>
        </authorList>
    </citation>
    <scope>NUCLEOTIDE SEQUENCE [LARGE SCALE GENOMIC DNA]</scope>
    <source>
        <strain evidence="1 2">SAP-1</strain>
    </source>
</reference>
<gene>
    <name evidence="1" type="ORF">GW590_11290</name>
</gene>
<dbReference type="RefSeq" id="WP_169403159.1">
    <property type="nucleotide sequence ID" value="NZ_JAADJU010000005.1"/>
</dbReference>
<dbReference type="Proteomes" id="UP000585363">
    <property type="component" value="Unassembled WGS sequence"/>
</dbReference>
<name>A0A848MK46_9GAMM</name>
<evidence type="ECO:0000313" key="1">
    <source>
        <dbReference type="EMBL" id="NMP27450.1"/>
    </source>
</evidence>
<sequence>MENIRENEHYSSLFPGVSPIQTFQVSGLRQKTPQMRHFYRCLAVALLLCDVFLCVDVYDEKSINQLEC</sequence>
<evidence type="ECO:0000313" key="2">
    <source>
        <dbReference type="Proteomes" id="UP000585363"/>
    </source>
</evidence>